<reference evidence="10" key="1">
    <citation type="submission" date="2023-04" db="EMBL/GenBank/DDBJ databases">
        <title>Genome dynamics across the evolutionary transition to endosymbiosis.</title>
        <authorList>
            <person name="Siozios S."/>
            <person name="Nadal-Jimenez P."/>
            <person name="Azagi T."/>
            <person name="Sprong H."/>
            <person name="Frost C.L."/>
            <person name="Parratt S.R."/>
            <person name="Taylor G."/>
            <person name="Brettell L."/>
            <person name="Lew K.C."/>
            <person name="Croft L."/>
            <person name="King K.C."/>
            <person name="Brockhurst M.A."/>
            <person name="Hypsa V."/>
            <person name="Novakova E."/>
            <person name="Darby A.C."/>
            <person name="Hurst G.D.D."/>
        </authorList>
    </citation>
    <scope>NUCLEOTIDE SEQUENCE</scope>
    <source>
        <strain evidence="10">APv</strain>
        <plasmid evidence="10">paPv7</plasmid>
    </source>
</reference>
<evidence type="ECO:0000256" key="4">
    <source>
        <dbReference type="ARBA" id="ARBA00023067"/>
    </source>
</evidence>
<evidence type="ECO:0000256" key="3">
    <source>
        <dbReference type="ARBA" id="ARBA00011870"/>
    </source>
</evidence>
<dbReference type="InterPro" id="IPR010992">
    <property type="entry name" value="IHF-like_DNA-bd_dom_sf"/>
</dbReference>
<evidence type="ECO:0000256" key="5">
    <source>
        <dbReference type="ARBA" id="ARBA00023125"/>
    </source>
</evidence>
<gene>
    <name evidence="10" type="ORF">QE210_20665</name>
</gene>
<dbReference type="PANTHER" id="PTHR33175">
    <property type="entry name" value="DNA-BINDING PROTEIN HU"/>
    <property type="match status" value="1"/>
</dbReference>
<dbReference type="Gene3D" id="4.10.520.10">
    <property type="entry name" value="IHF-like DNA-binding proteins"/>
    <property type="match status" value="1"/>
</dbReference>
<organism evidence="10 11">
    <name type="scientific">Arsenophonus nasoniae</name>
    <name type="common">son-killer infecting Nasonia vitripennis</name>
    <dbReference type="NCBI Taxonomy" id="638"/>
    <lineage>
        <taxon>Bacteria</taxon>
        <taxon>Pseudomonadati</taxon>
        <taxon>Pseudomonadota</taxon>
        <taxon>Gammaproteobacteria</taxon>
        <taxon>Enterobacterales</taxon>
        <taxon>Morganellaceae</taxon>
        <taxon>Arsenophonus</taxon>
    </lineage>
</organism>
<protein>
    <recommendedName>
        <fullName evidence="6">DNA-binding protein HU-beta</fullName>
    </recommendedName>
    <alternativeName>
        <fullName evidence="7">HU-1</fullName>
    </alternativeName>
    <alternativeName>
        <fullName evidence="8">NS1</fullName>
    </alternativeName>
</protein>
<dbReference type="GO" id="GO:0006270">
    <property type="term" value="P:DNA replication initiation"/>
    <property type="evidence" value="ECO:0007669"/>
    <property type="project" value="UniProtKB-ARBA"/>
</dbReference>
<dbReference type="EMBL" id="CP123511">
    <property type="protein sequence ID" value="WGM03878.1"/>
    <property type="molecule type" value="Genomic_DNA"/>
</dbReference>
<comment type="subunit">
    <text evidence="3">Heterodimer of an alpha and a beta chain.</text>
</comment>
<dbReference type="FunFam" id="4.10.520.10:FF:000001">
    <property type="entry name" value="DNA-binding protein HU"/>
    <property type="match status" value="1"/>
</dbReference>
<dbReference type="SMART" id="SM00411">
    <property type="entry name" value="BHL"/>
    <property type="match status" value="1"/>
</dbReference>
<evidence type="ECO:0000256" key="6">
    <source>
        <dbReference type="ARBA" id="ARBA00040491"/>
    </source>
</evidence>
<name>A0AA95KF65_9GAMM</name>
<dbReference type="SUPFAM" id="SSF47729">
    <property type="entry name" value="IHF-like DNA-binding proteins"/>
    <property type="match status" value="1"/>
</dbReference>
<dbReference type="Proteomes" id="UP001177595">
    <property type="component" value="Plasmid paPv7"/>
</dbReference>
<dbReference type="GO" id="GO:0042802">
    <property type="term" value="F:identical protein binding"/>
    <property type="evidence" value="ECO:0007669"/>
    <property type="project" value="UniProtKB-ARBA"/>
</dbReference>
<geneLocation type="plasmid" evidence="10 11">
    <name>paPv7</name>
</geneLocation>
<dbReference type="PRINTS" id="PR01727">
    <property type="entry name" value="DNABINDINGHU"/>
</dbReference>
<dbReference type="InterPro" id="IPR020816">
    <property type="entry name" value="Histone-like_DNA-bd_CS"/>
</dbReference>
<dbReference type="RefSeq" id="WP_280627128.1">
    <property type="nucleotide sequence ID" value="NZ_CP123511.1"/>
</dbReference>
<sequence>MRHTMNKTELINQIAEKADLTKKDSEKALNAFIETVTEALKEGDEVQLVGFGCFQVKQRAARDGRNPKTGETLKIAAANVPSFKAGQRLKEAVK</sequence>
<dbReference type="GO" id="GO:0003677">
    <property type="term" value="F:DNA binding"/>
    <property type="evidence" value="ECO:0007669"/>
    <property type="project" value="UniProtKB-KW"/>
</dbReference>
<dbReference type="GO" id="GO:1990103">
    <property type="term" value="C:DnaA-HU complex"/>
    <property type="evidence" value="ECO:0007669"/>
    <property type="project" value="UniProtKB-ARBA"/>
</dbReference>
<evidence type="ECO:0000313" key="11">
    <source>
        <dbReference type="Proteomes" id="UP001177595"/>
    </source>
</evidence>
<keyword evidence="5 10" id="KW-0238">DNA-binding</keyword>
<dbReference type="AlphaFoldDB" id="A0AA95KF65"/>
<evidence type="ECO:0000313" key="10">
    <source>
        <dbReference type="EMBL" id="WGM03878.1"/>
    </source>
</evidence>
<keyword evidence="4" id="KW-0226">DNA condensation</keyword>
<dbReference type="PANTHER" id="PTHR33175:SF3">
    <property type="entry name" value="DNA-BINDING PROTEIN HU-BETA"/>
    <property type="match status" value="1"/>
</dbReference>
<dbReference type="Pfam" id="PF00216">
    <property type="entry name" value="Bac_DNA_binding"/>
    <property type="match status" value="1"/>
</dbReference>
<evidence type="ECO:0000256" key="9">
    <source>
        <dbReference type="RuleBase" id="RU003939"/>
    </source>
</evidence>
<evidence type="ECO:0000256" key="2">
    <source>
        <dbReference type="ARBA" id="ARBA00010529"/>
    </source>
</evidence>
<evidence type="ECO:0000256" key="7">
    <source>
        <dbReference type="ARBA" id="ARBA00041399"/>
    </source>
</evidence>
<keyword evidence="10" id="KW-0614">Plasmid</keyword>
<dbReference type="GO" id="GO:0030527">
    <property type="term" value="F:structural constituent of chromatin"/>
    <property type="evidence" value="ECO:0007669"/>
    <property type="project" value="InterPro"/>
</dbReference>
<dbReference type="GO" id="GO:0005829">
    <property type="term" value="C:cytosol"/>
    <property type="evidence" value="ECO:0007669"/>
    <property type="project" value="TreeGrafter"/>
</dbReference>
<dbReference type="GO" id="GO:0006351">
    <property type="term" value="P:DNA-templated transcription"/>
    <property type="evidence" value="ECO:0007669"/>
    <property type="project" value="UniProtKB-ARBA"/>
</dbReference>
<evidence type="ECO:0000256" key="1">
    <source>
        <dbReference type="ARBA" id="ARBA00003819"/>
    </source>
</evidence>
<evidence type="ECO:0000256" key="8">
    <source>
        <dbReference type="ARBA" id="ARBA00041875"/>
    </source>
</evidence>
<comment type="function">
    <text evidence="1">Histone-like DNA-binding protein which is capable of wrapping DNA to stabilize it, and thus to prevent its denaturation under extreme environmental conditions.</text>
</comment>
<proteinExistence type="inferred from homology"/>
<accession>A0AA95KF65</accession>
<dbReference type="InterPro" id="IPR000119">
    <property type="entry name" value="Hist_DNA-bd"/>
</dbReference>
<dbReference type="GO" id="GO:0030261">
    <property type="term" value="P:chromosome condensation"/>
    <property type="evidence" value="ECO:0007669"/>
    <property type="project" value="UniProtKB-KW"/>
</dbReference>
<dbReference type="GO" id="GO:1990178">
    <property type="term" value="C:HU-DNA complex"/>
    <property type="evidence" value="ECO:0007669"/>
    <property type="project" value="UniProtKB-ARBA"/>
</dbReference>
<dbReference type="CDD" id="cd13831">
    <property type="entry name" value="HU"/>
    <property type="match status" value="1"/>
</dbReference>
<dbReference type="PROSITE" id="PS00045">
    <property type="entry name" value="HISTONE_LIKE"/>
    <property type="match status" value="1"/>
</dbReference>
<comment type="similarity">
    <text evidence="2 9">Belongs to the bacterial histone-like protein family.</text>
</comment>